<sequence length="195" mass="21879">MNLLTNPAPTTVSIQGAEVPINWDFRASIRFEEMMAGSLPDEEKIGKALEIYYPQVPAAIDQAVDRLLWFYAAGKDSEPGKGGSGNGGPIYSFAHDDEYIYAAFLDQYGVDLQAVGSLHWWKFKAMFQGLKSDNRIVEIMGYRSMEITPQMSKDQKQFYRRMKKQFAIPLPQSEREKLSAIEEALLNGGDVSGLL</sequence>
<evidence type="ECO:0000313" key="1">
    <source>
        <dbReference type="EMBL" id="MEQ2441708.1"/>
    </source>
</evidence>
<name>A0ABV1E318_9FIRM</name>
<dbReference type="EMBL" id="JBBMFD010000037">
    <property type="protein sequence ID" value="MEQ2441708.1"/>
    <property type="molecule type" value="Genomic_DNA"/>
</dbReference>
<gene>
    <name evidence="1" type="ORF">WMO26_12795</name>
</gene>
<dbReference type="InterPro" id="IPR009660">
    <property type="entry name" value="Phage_A500_Gp15"/>
</dbReference>
<dbReference type="Proteomes" id="UP001489509">
    <property type="component" value="Unassembled WGS sequence"/>
</dbReference>
<dbReference type="RefSeq" id="WP_349220968.1">
    <property type="nucleotide sequence ID" value="NZ_JBBMFD010000037.1"/>
</dbReference>
<protein>
    <submittedName>
        <fullName evidence="1">Bacteriophage Gp15 family protein</fullName>
    </submittedName>
</protein>
<accession>A0ABV1E318</accession>
<comment type="caution">
    <text evidence="1">The sequence shown here is derived from an EMBL/GenBank/DDBJ whole genome shotgun (WGS) entry which is preliminary data.</text>
</comment>
<proteinExistence type="predicted"/>
<reference evidence="1 2" key="1">
    <citation type="submission" date="2024-03" db="EMBL/GenBank/DDBJ databases">
        <title>Human intestinal bacterial collection.</title>
        <authorList>
            <person name="Pauvert C."/>
            <person name="Hitch T.C.A."/>
            <person name="Clavel T."/>
        </authorList>
    </citation>
    <scope>NUCLEOTIDE SEQUENCE [LARGE SCALE GENOMIC DNA]</scope>
    <source>
        <strain evidence="1 2">CLA-JM-H44</strain>
    </source>
</reference>
<dbReference type="Pfam" id="PF06854">
    <property type="entry name" value="Phage_Gp15"/>
    <property type="match status" value="1"/>
</dbReference>
<evidence type="ECO:0000313" key="2">
    <source>
        <dbReference type="Proteomes" id="UP001489509"/>
    </source>
</evidence>
<keyword evidence="2" id="KW-1185">Reference proteome</keyword>
<organism evidence="1 2">
    <name type="scientific">Solibaculum intestinale</name>
    <dbReference type="NCBI Taxonomy" id="3133165"/>
    <lineage>
        <taxon>Bacteria</taxon>
        <taxon>Bacillati</taxon>
        <taxon>Bacillota</taxon>
        <taxon>Clostridia</taxon>
        <taxon>Eubacteriales</taxon>
        <taxon>Oscillospiraceae</taxon>
        <taxon>Solibaculum</taxon>
    </lineage>
</organism>